<keyword evidence="2" id="KW-1185">Reference proteome</keyword>
<dbReference type="Proteomes" id="UP000626148">
    <property type="component" value="Unassembled WGS sequence"/>
</dbReference>
<dbReference type="EMBL" id="BMXR01000006">
    <property type="protein sequence ID" value="GGX57568.1"/>
    <property type="molecule type" value="Genomic_DNA"/>
</dbReference>
<evidence type="ECO:0000313" key="1">
    <source>
        <dbReference type="EMBL" id="GGX57568.1"/>
    </source>
</evidence>
<comment type="caution">
    <text evidence="1">The sequence shown here is derived from an EMBL/GenBank/DDBJ whole genome shotgun (WGS) entry which is preliminary data.</text>
</comment>
<reference evidence="1" key="2">
    <citation type="submission" date="2020-09" db="EMBL/GenBank/DDBJ databases">
        <authorList>
            <person name="Sun Q."/>
            <person name="Kim S."/>
        </authorList>
    </citation>
    <scope>NUCLEOTIDE SEQUENCE</scope>
    <source>
        <strain evidence="1">KCTC 22169</strain>
    </source>
</reference>
<dbReference type="RefSeq" id="WP_189609383.1">
    <property type="nucleotide sequence ID" value="NZ_BMXR01000006.1"/>
</dbReference>
<protein>
    <submittedName>
        <fullName evidence="1">Uncharacterized protein</fullName>
    </submittedName>
</protein>
<proteinExistence type="predicted"/>
<dbReference type="AlphaFoldDB" id="A0A918KBC2"/>
<sequence>MAPSKYLIFHLVKHNESFYAQSPEEEAKSQEAINNFFKDWYPKVKQTIGSHTMNMAGEWDWMGVFTVDELSDWEAFREDYKRRFPGRVTKSLSLPGVSHKEFERATKDIPHYIKLRELGQYPGEAENIE</sequence>
<accession>A0A918KBC2</accession>
<gene>
    <name evidence="1" type="ORF">GCM10007392_26440</name>
</gene>
<name>A0A918KBC2_9GAMM</name>
<evidence type="ECO:0000313" key="2">
    <source>
        <dbReference type="Proteomes" id="UP000626148"/>
    </source>
</evidence>
<organism evidence="1 2">
    <name type="scientific">Saccharospirillum salsuginis</name>
    <dbReference type="NCBI Taxonomy" id="418750"/>
    <lineage>
        <taxon>Bacteria</taxon>
        <taxon>Pseudomonadati</taxon>
        <taxon>Pseudomonadota</taxon>
        <taxon>Gammaproteobacteria</taxon>
        <taxon>Oceanospirillales</taxon>
        <taxon>Saccharospirillaceae</taxon>
        <taxon>Saccharospirillum</taxon>
    </lineage>
</organism>
<reference evidence="1" key="1">
    <citation type="journal article" date="2014" name="Int. J. Syst. Evol. Microbiol.">
        <title>Complete genome sequence of Corynebacterium casei LMG S-19264T (=DSM 44701T), isolated from a smear-ripened cheese.</title>
        <authorList>
            <consortium name="US DOE Joint Genome Institute (JGI-PGF)"/>
            <person name="Walter F."/>
            <person name="Albersmeier A."/>
            <person name="Kalinowski J."/>
            <person name="Ruckert C."/>
        </authorList>
    </citation>
    <scope>NUCLEOTIDE SEQUENCE</scope>
    <source>
        <strain evidence="1">KCTC 22169</strain>
    </source>
</reference>